<dbReference type="Pfam" id="PF15294">
    <property type="entry name" value="Leu_zip"/>
    <property type="match status" value="1"/>
</dbReference>
<name>A0A507FI17_9FUNG</name>
<reference evidence="9 10" key="1">
    <citation type="journal article" date="2019" name="Sci. Rep.">
        <title>Comparative genomics of chytrid fungi reveal insights into the obligate biotrophic and pathogenic lifestyle of Synchytrium endobioticum.</title>
        <authorList>
            <person name="van de Vossenberg B.T.L.H."/>
            <person name="Warris S."/>
            <person name="Nguyen H.D.T."/>
            <person name="van Gent-Pelzer M.P.E."/>
            <person name="Joly D.L."/>
            <person name="van de Geest H.C."/>
            <person name="Bonants P.J.M."/>
            <person name="Smith D.S."/>
            <person name="Levesque C.A."/>
            <person name="van der Lee T.A.J."/>
        </authorList>
    </citation>
    <scope>NUCLEOTIDE SEQUENCE [LARGE SCALE GENOMIC DNA]</scope>
    <source>
        <strain evidence="9 10">CBS 675.73</strain>
    </source>
</reference>
<feature type="coiled-coil region" evidence="8">
    <location>
        <begin position="139"/>
        <end position="226"/>
    </location>
</feature>
<comment type="function">
    <text evidence="6">Regulates ciliary localization of the BBSome complex. Together with the BBSome complex, controls SMO ciliary trafficking and contributes to the sonic hedgehog (SHH) pathway regulation. May play a role in neurite outgrowth. May have tumor suppressor function.</text>
</comment>
<comment type="caution">
    <text evidence="9">The sequence shown here is derived from an EMBL/GenBank/DDBJ whole genome shotgun (WGS) entry which is preliminary data.</text>
</comment>
<dbReference type="PANTHER" id="PTHR21635">
    <property type="entry name" value="LEUCINE ZIPPER TRANSCRIPTION FACTOR LIKE"/>
    <property type="match status" value="1"/>
</dbReference>
<feature type="coiled-coil region" evidence="8">
    <location>
        <begin position="81"/>
        <end position="108"/>
    </location>
</feature>
<organism evidence="9 10">
    <name type="scientific">Chytriomyces confervae</name>
    <dbReference type="NCBI Taxonomy" id="246404"/>
    <lineage>
        <taxon>Eukaryota</taxon>
        <taxon>Fungi</taxon>
        <taxon>Fungi incertae sedis</taxon>
        <taxon>Chytridiomycota</taxon>
        <taxon>Chytridiomycota incertae sedis</taxon>
        <taxon>Chytridiomycetes</taxon>
        <taxon>Chytridiales</taxon>
        <taxon>Chytriomycetaceae</taxon>
        <taxon>Chytriomyces</taxon>
    </lineage>
</organism>
<evidence type="ECO:0000256" key="4">
    <source>
        <dbReference type="ARBA" id="ARBA00022490"/>
    </source>
</evidence>
<dbReference type="OrthoDB" id="313412at2759"/>
<dbReference type="EMBL" id="QEAP01000101">
    <property type="protein sequence ID" value="TPX74956.1"/>
    <property type="molecule type" value="Genomic_DNA"/>
</dbReference>
<sequence>MNQEDELKKYLGFMRKQRADSIKELKLTLKEVAERRVVETTYNCDDVRDILHDATVNCEATFQSEVMLHSHMNMLLIQQYITQASKQNVALKGDIRELEDRKRLAEAALFEESLFSSTGHIPELKMKPDPVEAGPSPTETKLKSRVEELEKALLQLKLSTASKKLQTKLDETESNVRKNKALLRLTERVRALESELDDRIDKSTPVQNLKKMILQKNDLLKEYRTRLIQLDPGFADSVK</sequence>
<evidence type="ECO:0000256" key="3">
    <source>
        <dbReference type="ARBA" id="ARBA00018920"/>
    </source>
</evidence>
<dbReference type="PANTHER" id="PTHR21635:SF0">
    <property type="entry name" value="LEUCINE ZIPPER TRANSCRIPTION FACTOR-LIKE PROTEIN 1"/>
    <property type="match status" value="1"/>
</dbReference>
<accession>A0A507FI17</accession>
<dbReference type="GO" id="GO:1903565">
    <property type="term" value="P:negative regulation of protein localization to cilium"/>
    <property type="evidence" value="ECO:0007669"/>
    <property type="project" value="TreeGrafter"/>
</dbReference>
<comment type="similarity">
    <text evidence="2">Belongs to the LZTFL1 family.</text>
</comment>
<gene>
    <name evidence="9" type="ORF">CcCBS67573_g03767</name>
</gene>
<proteinExistence type="inferred from homology"/>
<evidence type="ECO:0000256" key="1">
    <source>
        <dbReference type="ARBA" id="ARBA00004496"/>
    </source>
</evidence>
<evidence type="ECO:0000256" key="8">
    <source>
        <dbReference type="SAM" id="Coils"/>
    </source>
</evidence>
<keyword evidence="5 8" id="KW-0175">Coiled coil</keyword>
<evidence type="ECO:0000256" key="5">
    <source>
        <dbReference type="ARBA" id="ARBA00023054"/>
    </source>
</evidence>
<comment type="subcellular location">
    <subcellularLocation>
        <location evidence="1">Cytoplasm</location>
    </subcellularLocation>
</comment>
<comment type="subunit">
    <text evidence="7">Self-associates. Interacts with BBS9; the interaction mediates the association of LZTL1 with the BBsome complex and regulates BBSome ciliary trafficking.</text>
</comment>
<evidence type="ECO:0000256" key="2">
    <source>
        <dbReference type="ARBA" id="ARBA00008868"/>
    </source>
</evidence>
<dbReference type="InterPro" id="IPR026157">
    <property type="entry name" value="LZTFL1"/>
</dbReference>
<evidence type="ECO:0000256" key="6">
    <source>
        <dbReference type="ARBA" id="ARBA00024898"/>
    </source>
</evidence>
<evidence type="ECO:0000313" key="10">
    <source>
        <dbReference type="Proteomes" id="UP000320333"/>
    </source>
</evidence>
<dbReference type="Proteomes" id="UP000320333">
    <property type="component" value="Unassembled WGS sequence"/>
</dbReference>
<evidence type="ECO:0000313" key="9">
    <source>
        <dbReference type="EMBL" id="TPX74956.1"/>
    </source>
</evidence>
<evidence type="ECO:0000256" key="7">
    <source>
        <dbReference type="ARBA" id="ARBA00026004"/>
    </source>
</evidence>
<protein>
    <recommendedName>
        <fullName evidence="3">Leucine zipper transcription factor-like protein 1</fullName>
    </recommendedName>
</protein>
<dbReference type="GO" id="GO:0005737">
    <property type="term" value="C:cytoplasm"/>
    <property type="evidence" value="ECO:0007669"/>
    <property type="project" value="UniProtKB-SubCell"/>
</dbReference>
<dbReference type="AlphaFoldDB" id="A0A507FI17"/>
<keyword evidence="4" id="KW-0963">Cytoplasm</keyword>
<keyword evidence="10" id="KW-1185">Reference proteome</keyword>
<dbReference type="STRING" id="246404.A0A507FI17"/>